<dbReference type="PANTHER" id="PTHR35894:SF5">
    <property type="entry name" value="MU-LIKE PROPHAGE FLUMU DNA TRANSPOSITION PROTEIN B"/>
    <property type="match status" value="1"/>
</dbReference>
<dbReference type="Pfam" id="PF13401">
    <property type="entry name" value="AAA_22"/>
    <property type="match status" value="1"/>
</dbReference>
<dbReference type="PANTHER" id="PTHR35894">
    <property type="entry name" value="GENERAL SECRETION PATHWAY PROTEIN A-RELATED"/>
    <property type="match status" value="1"/>
</dbReference>
<dbReference type="RefSeq" id="WP_138129847.1">
    <property type="nucleotide sequence ID" value="NZ_CAJUDB010000013.1"/>
</dbReference>
<gene>
    <name evidence="2" type="ORF">LS65_008975</name>
</gene>
<dbReference type="InterPro" id="IPR049945">
    <property type="entry name" value="AAA_22"/>
</dbReference>
<evidence type="ECO:0000313" key="3">
    <source>
        <dbReference type="Proteomes" id="UP000029707"/>
    </source>
</evidence>
<dbReference type="SMART" id="SM00382">
    <property type="entry name" value="AAA"/>
    <property type="match status" value="1"/>
</dbReference>
<name>A0A4U8THZ4_9HELI</name>
<accession>A0A4U8THZ4</accession>
<dbReference type="GO" id="GO:0016887">
    <property type="term" value="F:ATP hydrolysis activity"/>
    <property type="evidence" value="ECO:0007669"/>
    <property type="project" value="InterPro"/>
</dbReference>
<proteinExistence type="predicted"/>
<evidence type="ECO:0000313" key="2">
    <source>
        <dbReference type="EMBL" id="TLD99900.1"/>
    </source>
</evidence>
<organism evidence="2 3">
    <name type="scientific">Helicobacter japonicus</name>
    <dbReference type="NCBI Taxonomy" id="425400"/>
    <lineage>
        <taxon>Bacteria</taxon>
        <taxon>Pseudomonadati</taxon>
        <taxon>Campylobacterota</taxon>
        <taxon>Epsilonproteobacteria</taxon>
        <taxon>Campylobacterales</taxon>
        <taxon>Helicobacteraceae</taxon>
        <taxon>Helicobacter</taxon>
    </lineage>
</organism>
<dbReference type="Proteomes" id="UP000029707">
    <property type="component" value="Unassembled WGS sequence"/>
</dbReference>
<dbReference type="SUPFAM" id="SSF52540">
    <property type="entry name" value="P-loop containing nucleoside triphosphate hydrolases"/>
    <property type="match status" value="1"/>
</dbReference>
<dbReference type="OrthoDB" id="5319474at2"/>
<evidence type="ECO:0000259" key="1">
    <source>
        <dbReference type="SMART" id="SM00382"/>
    </source>
</evidence>
<comment type="caution">
    <text evidence="2">The sequence shown here is derived from an EMBL/GenBank/DDBJ whole genome shotgun (WGS) entry which is preliminary data.</text>
</comment>
<feature type="domain" description="AAA+ ATPase" evidence="1">
    <location>
        <begin position="98"/>
        <end position="228"/>
    </location>
</feature>
<dbReference type="Gene3D" id="3.40.50.300">
    <property type="entry name" value="P-loop containing nucleotide triphosphate hydrolases"/>
    <property type="match status" value="1"/>
</dbReference>
<dbReference type="GO" id="GO:0003677">
    <property type="term" value="F:DNA binding"/>
    <property type="evidence" value="ECO:0007669"/>
    <property type="project" value="InterPro"/>
</dbReference>
<dbReference type="InterPro" id="IPR027417">
    <property type="entry name" value="P-loop_NTPase"/>
</dbReference>
<protein>
    <submittedName>
        <fullName evidence="2">Bacteriocin</fullName>
    </submittedName>
</protein>
<dbReference type="EMBL" id="JRMQ02000016">
    <property type="protein sequence ID" value="TLD99900.1"/>
    <property type="molecule type" value="Genomic_DNA"/>
</dbReference>
<dbReference type="InterPro" id="IPR052026">
    <property type="entry name" value="ExeA_AAA_ATPase_DNA-bind"/>
</dbReference>
<sequence length="292" mass="32760">MKTLDLNQVREELEIFLESQGLSQAALGRALGISSASISTFRKGEYKGNNKELGRKIKLYLDDYANKNKRGTKKENVQVYESHDKQMADFVMNEAVRDKEIAIIVGCAGSGKSTIAKDYARIHPNVILIEATLHSTARVILDELCERLHISGGRNLHEKVILIAKELKRRDVVILIDEAEHLSVRALEDLRRIWDFSSCPLILFGTEILLKNLIGKNGELRQLYSRIGGKWNMKGLSQEECGALFTQGIHAYTKGNFRSSAKLYAKAARLAELHNVKLDKDIIAQAVSMIIV</sequence>
<dbReference type="InterPro" id="IPR003593">
    <property type="entry name" value="AAA+_ATPase"/>
</dbReference>
<dbReference type="AlphaFoldDB" id="A0A4U8THZ4"/>
<dbReference type="Gene3D" id="1.10.260.40">
    <property type="entry name" value="lambda repressor-like DNA-binding domains"/>
    <property type="match status" value="1"/>
</dbReference>
<keyword evidence="3" id="KW-1185">Reference proteome</keyword>
<dbReference type="SUPFAM" id="SSF47413">
    <property type="entry name" value="lambda repressor-like DNA-binding domains"/>
    <property type="match status" value="1"/>
</dbReference>
<dbReference type="InterPro" id="IPR010982">
    <property type="entry name" value="Lambda_DNA-bd_dom_sf"/>
</dbReference>
<reference evidence="2 3" key="1">
    <citation type="journal article" date="2014" name="Genome Announc.">
        <title>Draft genome sequences of eight enterohepatic helicobacter species isolated from both laboratory and wild rodents.</title>
        <authorList>
            <person name="Sheh A."/>
            <person name="Shen Z."/>
            <person name="Fox J.G."/>
        </authorList>
    </citation>
    <scope>NUCLEOTIDE SEQUENCE [LARGE SCALE GENOMIC DNA]</scope>
    <source>
        <strain evidence="2 3">MIT 01-6451</strain>
    </source>
</reference>